<keyword evidence="2" id="KW-1185">Reference proteome</keyword>
<accession>A0ACC2NUX9</accession>
<gene>
    <name evidence="1" type="ORF">QAD02_010454</name>
</gene>
<dbReference type="Proteomes" id="UP001239111">
    <property type="component" value="Chromosome 2"/>
</dbReference>
<evidence type="ECO:0000313" key="1">
    <source>
        <dbReference type="EMBL" id="KAJ8674668.1"/>
    </source>
</evidence>
<sequence>MEAICHGPFDTAVAIPYNKISREASTFYAALSPTQLPNPEPQNLVLYTPQYETAQPAHTQAIFPSAPKSAIFSPSEQSQYAAALRFASSQVGEEPSAYKTGPVQFGAGATSFDAASAAAAASRSQPQPQPRLQPQARSGASQGLLDQLARDYALPQNSAPPLHDISFGYY</sequence>
<comment type="caution">
    <text evidence="1">The sequence shown here is derived from an EMBL/GenBank/DDBJ whole genome shotgun (WGS) entry which is preliminary data.</text>
</comment>
<dbReference type="EMBL" id="CM056742">
    <property type="protein sequence ID" value="KAJ8674668.1"/>
    <property type="molecule type" value="Genomic_DNA"/>
</dbReference>
<organism evidence="1 2">
    <name type="scientific">Eretmocerus hayati</name>
    <dbReference type="NCBI Taxonomy" id="131215"/>
    <lineage>
        <taxon>Eukaryota</taxon>
        <taxon>Metazoa</taxon>
        <taxon>Ecdysozoa</taxon>
        <taxon>Arthropoda</taxon>
        <taxon>Hexapoda</taxon>
        <taxon>Insecta</taxon>
        <taxon>Pterygota</taxon>
        <taxon>Neoptera</taxon>
        <taxon>Endopterygota</taxon>
        <taxon>Hymenoptera</taxon>
        <taxon>Apocrita</taxon>
        <taxon>Proctotrupomorpha</taxon>
        <taxon>Chalcidoidea</taxon>
        <taxon>Aphelinidae</taxon>
        <taxon>Aphelininae</taxon>
        <taxon>Eretmocerus</taxon>
    </lineage>
</organism>
<name>A0ACC2NUX9_9HYME</name>
<protein>
    <submittedName>
        <fullName evidence="1">Uncharacterized protein</fullName>
    </submittedName>
</protein>
<proteinExistence type="predicted"/>
<reference evidence="1" key="1">
    <citation type="submission" date="2023-04" db="EMBL/GenBank/DDBJ databases">
        <title>A chromosome-level genome assembly of the parasitoid wasp Eretmocerus hayati.</title>
        <authorList>
            <person name="Zhong Y."/>
            <person name="Liu S."/>
            <person name="Liu Y."/>
        </authorList>
    </citation>
    <scope>NUCLEOTIDE SEQUENCE</scope>
    <source>
        <strain evidence="1">ZJU_SS_LIU_2023</strain>
    </source>
</reference>
<evidence type="ECO:0000313" key="2">
    <source>
        <dbReference type="Proteomes" id="UP001239111"/>
    </source>
</evidence>